<gene>
    <name evidence="2" type="ORF">E2A64_17665</name>
</gene>
<evidence type="ECO:0000313" key="3">
    <source>
        <dbReference type="Proteomes" id="UP000295131"/>
    </source>
</evidence>
<feature type="domain" description="Ribbon-helix-helix" evidence="1">
    <location>
        <begin position="26"/>
        <end position="87"/>
    </location>
</feature>
<dbReference type="AlphaFoldDB" id="A0A4R5PIU7"/>
<protein>
    <recommendedName>
        <fullName evidence="1">Ribbon-helix-helix domain-containing protein</fullName>
    </recommendedName>
</protein>
<evidence type="ECO:0000313" key="2">
    <source>
        <dbReference type="EMBL" id="TDH34485.1"/>
    </source>
</evidence>
<accession>A0A4R5PIU7</accession>
<keyword evidence="3" id="KW-1185">Reference proteome</keyword>
<reference evidence="2 3" key="1">
    <citation type="journal article" date="2013" name="Int. J. Syst. Evol. Microbiol.">
        <title>Hoeflea suaedae sp. nov., an endophytic bacterium isolated from the root of the halophyte Suaeda maritima.</title>
        <authorList>
            <person name="Chung E.J."/>
            <person name="Park J.A."/>
            <person name="Pramanik P."/>
            <person name="Bibi F."/>
            <person name="Jeon C.O."/>
            <person name="Chung Y.R."/>
        </authorList>
    </citation>
    <scope>NUCLEOTIDE SEQUENCE [LARGE SCALE GENOMIC DNA]</scope>
    <source>
        <strain evidence="2 3">YC6898</strain>
    </source>
</reference>
<comment type="caution">
    <text evidence="2">The sequence shown here is derived from an EMBL/GenBank/DDBJ whole genome shotgun (WGS) entry which is preliminary data.</text>
</comment>
<dbReference type="InterPro" id="IPR038268">
    <property type="entry name" value="RHH_sf"/>
</dbReference>
<organism evidence="2 3">
    <name type="scientific">Pseudohoeflea suaedae</name>
    <dbReference type="NCBI Taxonomy" id="877384"/>
    <lineage>
        <taxon>Bacteria</taxon>
        <taxon>Pseudomonadati</taxon>
        <taxon>Pseudomonadota</taxon>
        <taxon>Alphaproteobacteria</taxon>
        <taxon>Hyphomicrobiales</taxon>
        <taxon>Rhizobiaceae</taxon>
        <taxon>Pseudohoeflea</taxon>
    </lineage>
</organism>
<dbReference type="OrthoDB" id="7336664at2"/>
<dbReference type="EMBL" id="SMSI01000004">
    <property type="protein sequence ID" value="TDH34485.1"/>
    <property type="molecule type" value="Genomic_DNA"/>
</dbReference>
<proteinExistence type="predicted"/>
<sequence length="208" mass="23104">MPMTRQPMVEAFLSARDPDPSEPFFRAITTEGKRKALRLERGFWRALDKAAEDLNVSLGELIHAIDSIDDRQMNLASSLRVFAVEWLQRKVVDYQTSTSGPALDALIASCPSPAFVLTAQKQIRHTNPAFLRLLRMSFSGMDPTGDGHQLKLQLDMSVDEVVETLTSGSRSLSVGYILGFRDRRVRGTINAVLAPTLPERMIIGFVTA</sequence>
<evidence type="ECO:0000259" key="1">
    <source>
        <dbReference type="Pfam" id="PF13467"/>
    </source>
</evidence>
<dbReference type="InterPro" id="IPR027373">
    <property type="entry name" value="RHH_dom"/>
</dbReference>
<name>A0A4R5PIU7_9HYPH</name>
<dbReference type="Gene3D" id="1.10.3990.20">
    <property type="entry name" value="protein bp1543"/>
    <property type="match status" value="1"/>
</dbReference>
<dbReference type="Proteomes" id="UP000295131">
    <property type="component" value="Unassembled WGS sequence"/>
</dbReference>
<dbReference type="Pfam" id="PF13467">
    <property type="entry name" value="RHH_4"/>
    <property type="match status" value="1"/>
</dbReference>
<dbReference type="RefSeq" id="WP_133285832.1">
    <property type="nucleotide sequence ID" value="NZ_SMSI01000004.1"/>
</dbReference>